<feature type="domain" description="Pyrroline-5-carboxylate reductase catalytic N-terminal" evidence="2">
    <location>
        <begin position="3"/>
        <end position="90"/>
    </location>
</feature>
<dbReference type="InterPro" id="IPR051267">
    <property type="entry name" value="STEAP_metalloreductase"/>
</dbReference>
<dbReference type="PANTHER" id="PTHR14239">
    <property type="entry name" value="DUDULIN-RELATED"/>
    <property type="match status" value="1"/>
</dbReference>
<dbReference type="SUPFAM" id="SSF51735">
    <property type="entry name" value="NAD(P)-binding Rossmann-fold domains"/>
    <property type="match status" value="1"/>
</dbReference>
<protein>
    <recommendedName>
        <fullName evidence="2">Pyrroline-5-carboxylate reductase catalytic N-terminal domain-containing protein</fullName>
    </recommendedName>
</protein>
<evidence type="ECO:0000313" key="3">
    <source>
        <dbReference type="EMBL" id="SCC00529.1"/>
    </source>
</evidence>
<dbReference type="GO" id="GO:0016491">
    <property type="term" value="F:oxidoreductase activity"/>
    <property type="evidence" value="ECO:0007669"/>
    <property type="project" value="UniProtKB-KW"/>
</dbReference>
<dbReference type="Pfam" id="PF03807">
    <property type="entry name" value="F420_oxidored"/>
    <property type="match status" value="1"/>
</dbReference>
<dbReference type="InterPro" id="IPR036291">
    <property type="entry name" value="NAD(P)-bd_dom_sf"/>
</dbReference>
<dbReference type="OrthoDB" id="1523398at2"/>
<keyword evidence="4" id="KW-1185">Reference proteome</keyword>
<gene>
    <name evidence="3" type="ORF">GA0061081_103229</name>
</gene>
<organism evidence="3 4">
    <name type="scientific">Gilliamella bombicola</name>
    <dbReference type="NCBI Taxonomy" id="1798182"/>
    <lineage>
        <taxon>Bacteria</taxon>
        <taxon>Pseudomonadati</taxon>
        <taxon>Pseudomonadota</taxon>
        <taxon>Gammaproteobacteria</taxon>
        <taxon>Orbales</taxon>
        <taxon>Orbaceae</taxon>
        <taxon>Gilliamella</taxon>
    </lineage>
</organism>
<keyword evidence="1" id="KW-0560">Oxidoreductase</keyword>
<sequence>MKKIGIIGAGFVSQAYTTLFMRAGYQVMLSNSRDKKTLFSVATRLNCQIGSQEEAIKFGDIILVAIPFINYTQLPAELLSGKIVLDATNYYPARDGHLGQLDNHETTTSELVAKHLDKSRVVKVFNAILAKDVIKDAKPNDKSDRRAIPIAGDDLAAKQIVFTLLESIGYDYVDVGALSNSWRFERAKPAYCIPLSRQRLNDALAQASKEVEVPHNSWQTNNQ</sequence>
<dbReference type="Proteomes" id="UP000199670">
    <property type="component" value="Unassembled WGS sequence"/>
</dbReference>
<dbReference type="EMBL" id="FMAQ01000003">
    <property type="protein sequence ID" value="SCC00529.1"/>
    <property type="molecule type" value="Genomic_DNA"/>
</dbReference>
<evidence type="ECO:0000259" key="2">
    <source>
        <dbReference type="Pfam" id="PF03807"/>
    </source>
</evidence>
<accession>A0A1C4B127</accession>
<reference evidence="4" key="1">
    <citation type="submission" date="2016-08" db="EMBL/GenBank/DDBJ databases">
        <authorList>
            <person name="Varghese N."/>
            <person name="Submissions Spin"/>
        </authorList>
    </citation>
    <scope>NUCLEOTIDE SEQUENCE [LARGE SCALE GENOMIC DNA]</scope>
    <source>
        <strain evidence="4">R-53248</strain>
    </source>
</reference>
<dbReference type="AlphaFoldDB" id="A0A1C4B127"/>
<proteinExistence type="predicted"/>
<evidence type="ECO:0000313" key="4">
    <source>
        <dbReference type="Proteomes" id="UP000199670"/>
    </source>
</evidence>
<evidence type="ECO:0000256" key="1">
    <source>
        <dbReference type="ARBA" id="ARBA00023002"/>
    </source>
</evidence>
<dbReference type="Gene3D" id="3.40.50.720">
    <property type="entry name" value="NAD(P)-binding Rossmann-like Domain"/>
    <property type="match status" value="1"/>
</dbReference>
<dbReference type="STRING" id="1798182.GA0061081_103229"/>
<name>A0A1C4B127_9GAMM</name>
<dbReference type="InterPro" id="IPR028939">
    <property type="entry name" value="P5C_Rdtase_cat_N"/>
</dbReference>
<dbReference type="RefSeq" id="WP_091347704.1">
    <property type="nucleotide sequence ID" value="NZ_FMAQ01000003.1"/>
</dbReference>